<feature type="compositionally biased region" description="Basic residues" evidence="1">
    <location>
        <begin position="1"/>
        <end position="11"/>
    </location>
</feature>
<evidence type="ECO:0000313" key="3">
    <source>
        <dbReference type="Proteomes" id="UP001498398"/>
    </source>
</evidence>
<accession>A0ABR1JXV7</accession>
<feature type="compositionally biased region" description="Polar residues" evidence="1">
    <location>
        <begin position="42"/>
        <end position="55"/>
    </location>
</feature>
<gene>
    <name evidence="2" type="ORF">VKT23_003642</name>
</gene>
<proteinExistence type="predicted"/>
<feature type="region of interest" description="Disordered" evidence="1">
    <location>
        <begin position="1"/>
        <end position="55"/>
    </location>
</feature>
<feature type="region of interest" description="Disordered" evidence="1">
    <location>
        <begin position="170"/>
        <end position="189"/>
    </location>
</feature>
<dbReference type="Proteomes" id="UP001498398">
    <property type="component" value="Unassembled WGS sequence"/>
</dbReference>
<feature type="compositionally biased region" description="Polar residues" evidence="1">
    <location>
        <begin position="401"/>
        <end position="411"/>
    </location>
</feature>
<feature type="compositionally biased region" description="Polar residues" evidence="1">
    <location>
        <begin position="419"/>
        <end position="436"/>
    </location>
</feature>
<name>A0ABR1JXV7_9AGAR</name>
<protein>
    <submittedName>
        <fullName evidence="2">Uncharacterized protein</fullName>
    </submittedName>
</protein>
<evidence type="ECO:0000256" key="1">
    <source>
        <dbReference type="SAM" id="MobiDB-lite"/>
    </source>
</evidence>
<organism evidence="2 3">
    <name type="scientific">Marasmiellus scandens</name>
    <dbReference type="NCBI Taxonomy" id="2682957"/>
    <lineage>
        <taxon>Eukaryota</taxon>
        <taxon>Fungi</taxon>
        <taxon>Dikarya</taxon>
        <taxon>Basidiomycota</taxon>
        <taxon>Agaricomycotina</taxon>
        <taxon>Agaricomycetes</taxon>
        <taxon>Agaricomycetidae</taxon>
        <taxon>Agaricales</taxon>
        <taxon>Marasmiineae</taxon>
        <taxon>Omphalotaceae</taxon>
        <taxon>Marasmiellus</taxon>
    </lineage>
</organism>
<keyword evidence="3" id="KW-1185">Reference proteome</keyword>
<feature type="region of interest" description="Disordered" evidence="1">
    <location>
        <begin position="350"/>
        <end position="436"/>
    </location>
</feature>
<feature type="region of interest" description="Disordered" evidence="1">
    <location>
        <begin position="270"/>
        <end position="335"/>
    </location>
</feature>
<sequence>MPLLGKRSRTRRQSEPLPPGPPTSSPVRSSSIPPSSPPRTPVRTNKNLSQNLENQPSTQNQALALLQNYDESPSIDAIVITSLDVLPFCCHGDLCSMSKSELVRVARALNNKLPGALKINLGDDGGGGGKERRWIRKEIEKVVDIKAPDTASEEQRSQKLASALNIGISASVSEPPPAPKPNRMGGHNPSLAHTTKISEAASTTRPPALDLNTVLASTSPTSSLLAAVNTHTPRTPRRSLGPFGGSGTSFYLGTPIPSVSFQVGTPVTPSFLGTPTLERLDEVEEDEGGDDEDGRPTKKRRKVSAATTYGERPFRERTGHRTHPHPLSEALSASLSQSSLGSLSTLQSLNQFDESGSESEQDGSINVLATPTPAASTSVSSRSKHKFKSMSLSMPVPLSARNDTPSPSNLSRGHRWRSKSLSLYTDEQLQSKSNDD</sequence>
<dbReference type="EMBL" id="JBANRG010000003">
    <property type="protein sequence ID" value="KAK7469152.1"/>
    <property type="molecule type" value="Genomic_DNA"/>
</dbReference>
<feature type="compositionally biased region" description="Acidic residues" evidence="1">
    <location>
        <begin position="281"/>
        <end position="293"/>
    </location>
</feature>
<reference evidence="2 3" key="1">
    <citation type="submission" date="2024-01" db="EMBL/GenBank/DDBJ databases">
        <title>A draft genome for the cacao thread blight pathogen Marasmiellus scandens.</title>
        <authorList>
            <person name="Baruah I.K."/>
            <person name="Leung J."/>
            <person name="Bukari Y."/>
            <person name="Amoako-Attah I."/>
            <person name="Meinhardt L.W."/>
            <person name="Bailey B.A."/>
            <person name="Cohen S.P."/>
        </authorList>
    </citation>
    <scope>NUCLEOTIDE SEQUENCE [LARGE SCALE GENOMIC DNA]</scope>
    <source>
        <strain evidence="2 3">GH-19</strain>
    </source>
</reference>
<comment type="caution">
    <text evidence="2">The sequence shown here is derived from an EMBL/GenBank/DDBJ whole genome shotgun (WGS) entry which is preliminary data.</text>
</comment>
<feature type="compositionally biased region" description="Low complexity" evidence="1">
    <location>
        <begin position="369"/>
        <end position="381"/>
    </location>
</feature>
<evidence type="ECO:0000313" key="2">
    <source>
        <dbReference type="EMBL" id="KAK7469152.1"/>
    </source>
</evidence>